<sequence>MDTWSFLMQGFAVAMTPENLLIALIGCFIGTIVGLLPGLGPINGVAILMPLAFALHLPAESALILLATVYIGCEYGGRISSILLNVPGDAGAIMTALDGYPMAQQGRAGVALSISAVSSFIGSTIAIVGIILFAPILANWSLAFGPAEYFALMVFAIACLGSMMSQNPLKSFLSALIGLSMATVGVDANTGVYRFTFDSVHLSDGIQFVVVVIGLFSVSEILLMLESTSGGQKVVRASGRMLFNMKEAAQCTGATLRSSLIGFFVGVLPGAGATIASAIAYMSEKKIAGGETFGKGDIRGVAAPEAANNASACGSFIPMLTLGIPGSGTTAVMVGALTLYNITPGPAMFTEQPDIVWGLIAALLIGNVMLLIMNIPMINIFARMLTIPLWFLVPAIAAISAVGVYAVHSTTFDLLLMVGLGIFGYILRKMDFPMSPLILGFVLGGMLEQNLRRALSISNGNLPILWESLICKLLLVLAVGVLVVPPIWKRWRRQRLQARSDLS</sequence>
<dbReference type="Pfam" id="PF01970">
    <property type="entry name" value="TctA"/>
    <property type="match status" value="1"/>
</dbReference>
<feature type="transmembrane region" description="Helical" evidence="1">
    <location>
        <begin position="411"/>
        <end position="427"/>
    </location>
</feature>
<name>A0A4U3EXV3_9GAMM</name>
<feature type="transmembrane region" description="Helical" evidence="1">
    <location>
        <begin position="464"/>
        <end position="488"/>
    </location>
</feature>
<reference evidence="4 5" key="1">
    <citation type="journal article" date="2019" name="Sci. Rep.">
        <title>Differences in resource use lead to coexistence of seed-transmitted microbial populations.</title>
        <authorList>
            <person name="Torres-Cortes G."/>
            <person name="Garcia B.J."/>
            <person name="Compant S."/>
            <person name="Rezki S."/>
            <person name="Jones P."/>
            <person name="Preveaux A."/>
            <person name="Briand M."/>
            <person name="Roulet A."/>
            <person name="Bouchez O."/>
            <person name="Jacobson D."/>
            <person name="Barret M."/>
        </authorList>
    </citation>
    <scope>NUCLEOTIDE SEQUENCE [LARGE SCALE GENOMIC DNA]</scope>
    <source>
        <strain evidence="4 5">CFBP13511</strain>
    </source>
</reference>
<dbReference type="STRING" id="1219360.GCA_001571305_00520"/>
<keyword evidence="6" id="KW-1185">Reference proteome</keyword>
<keyword evidence="1" id="KW-1133">Transmembrane helix</keyword>
<reference evidence="3 6" key="2">
    <citation type="journal article" date="2020" name="FEMS Microbiol. Ecol.">
        <title>Temporal dynamics of bacterial communities during seed development and maturation.</title>
        <authorList>
            <person name="Chesneau G."/>
            <person name="Torres-Cortes G."/>
            <person name="Briand M."/>
            <person name="Darrasse A."/>
            <person name="Preveaux A."/>
            <person name="Marais C."/>
            <person name="Jacques M.A."/>
            <person name="Shade A."/>
            <person name="Barret M."/>
        </authorList>
    </citation>
    <scope>NUCLEOTIDE SEQUENCE [LARGE SCALE GENOMIC DNA]</scope>
    <source>
        <strain evidence="3 6">CFBP13732</strain>
    </source>
</reference>
<dbReference type="InterPro" id="IPR002823">
    <property type="entry name" value="DUF112_TM"/>
</dbReference>
<evidence type="ECO:0000313" key="4">
    <source>
        <dbReference type="EMBL" id="TKJ85638.1"/>
    </source>
</evidence>
<feature type="transmembrane region" description="Helical" evidence="1">
    <location>
        <begin position="260"/>
        <end position="282"/>
    </location>
</feature>
<feature type="transmembrane region" description="Helical" evidence="1">
    <location>
        <begin position="387"/>
        <end position="405"/>
    </location>
</feature>
<dbReference type="EMBL" id="JACYNN010000002">
    <property type="protein sequence ID" value="MBD8105764.1"/>
    <property type="molecule type" value="Genomic_DNA"/>
</dbReference>
<feature type="transmembrane region" description="Helical" evidence="1">
    <location>
        <begin position="205"/>
        <end position="225"/>
    </location>
</feature>
<feature type="transmembrane region" description="Helical" evidence="1">
    <location>
        <begin position="355"/>
        <end position="375"/>
    </location>
</feature>
<keyword evidence="1" id="KW-0812">Transmembrane</keyword>
<feature type="transmembrane region" description="Helical" evidence="1">
    <location>
        <begin position="20"/>
        <end position="39"/>
    </location>
</feature>
<evidence type="ECO:0000313" key="3">
    <source>
        <dbReference type="EMBL" id="MBD8105764.1"/>
    </source>
</evidence>
<protein>
    <submittedName>
        <fullName evidence="4">Tripartite tricarboxylate transporter permease</fullName>
    </submittedName>
</protein>
<feature type="transmembrane region" description="Helical" evidence="1">
    <location>
        <begin position="172"/>
        <end position="193"/>
    </location>
</feature>
<dbReference type="Proteomes" id="UP000306393">
    <property type="component" value="Unassembled WGS sequence"/>
</dbReference>
<organism evidence="4 5">
    <name type="scientific">Erwinia persicina</name>
    <dbReference type="NCBI Taxonomy" id="55211"/>
    <lineage>
        <taxon>Bacteria</taxon>
        <taxon>Pseudomonadati</taxon>
        <taxon>Pseudomonadota</taxon>
        <taxon>Gammaproteobacteria</taxon>
        <taxon>Enterobacterales</taxon>
        <taxon>Erwiniaceae</taxon>
        <taxon>Erwinia</taxon>
    </lineage>
</organism>
<evidence type="ECO:0000313" key="6">
    <source>
        <dbReference type="Proteomes" id="UP000661012"/>
    </source>
</evidence>
<dbReference type="RefSeq" id="WP_062742987.1">
    <property type="nucleotide sequence ID" value="NZ_CP082141.1"/>
</dbReference>
<evidence type="ECO:0000256" key="1">
    <source>
        <dbReference type="SAM" id="Phobius"/>
    </source>
</evidence>
<dbReference type="PANTHER" id="PTHR35342">
    <property type="entry name" value="TRICARBOXYLIC TRANSPORT PROTEIN"/>
    <property type="match status" value="1"/>
</dbReference>
<keyword evidence="1" id="KW-0472">Membrane</keyword>
<dbReference type="GeneID" id="67475881"/>
<dbReference type="PANTHER" id="PTHR35342:SF5">
    <property type="entry name" value="TRICARBOXYLIC TRANSPORT PROTEIN"/>
    <property type="match status" value="1"/>
</dbReference>
<evidence type="ECO:0000259" key="2">
    <source>
        <dbReference type="Pfam" id="PF01970"/>
    </source>
</evidence>
<feature type="transmembrane region" description="Helical" evidence="1">
    <location>
        <begin position="109"/>
        <end position="134"/>
    </location>
</feature>
<dbReference type="EMBL" id="QGAC01000022">
    <property type="protein sequence ID" value="TKJ85638.1"/>
    <property type="molecule type" value="Genomic_DNA"/>
</dbReference>
<feature type="domain" description="DUF112" evidence="2">
    <location>
        <begin position="20"/>
        <end position="439"/>
    </location>
</feature>
<dbReference type="Proteomes" id="UP000661012">
    <property type="component" value="Unassembled WGS sequence"/>
</dbReference>
<evidence type="ECO:0000313" key="5">
    <source>
        <dbReference type="Proteomes" id="UP000306393"/>
    </source>
</evidence>
<feature type="transmembrane region" description="Helical" evidence="1">
    <location>
        <begin position="140"/>
        <end position="160"/>
    </location>
</feature>
<gene>
    <name evidence="4" type="ORF">EpCFBP13511_19695</name>
    <name evidence="3" type="ORF">IFT93_04910</name>
</gene>
<feature type="transmembrane region" description="Helical" evidence="1">
    <location>
        <begin position="51"/>
        <end position="72"/>
    </location>
</feature>
<dbReference type="AlphaFoldDB" id="A0A4U3EXV3"/>
<dbReference type="OrthoDB" id="9781349at2"/>
<comment type="caution">
    <text evidence="4">The sequence shown here is derived from an EMBL/GenBank/DDBJ whole genome shotgun (WGS) entry which is preliminary data.</text>
</comment>
<accession>A0A4U3EXV3</accession>
<proteinExistence type="predicted"/>